<organism evidence="1">
    <name type="scientific">Panicum hallii</name>
    <dbReference type="NCBI Taxonomy" id="206008"/>
    <lineage>
        <taxon>Eukaryota</taxon>
        <taxon>Viridiplantae</taxon>
        <taxon>Streptophyta</taxon>
        <taxon>Embryophyta</taxon>
        <taxon>Tracheophyta</taxon>
        <taxon>Spermatophyta</taxon>
        <taxon>Magnoliopsida</taxon>
        <taxon>Liliopsida</taxon>
        <taxon>Poales</taxon>
        <taxon>Poaceae</taxon>
        <taxon>PACMAD clade</taxon>
        <taxon>Panicoideae</taxon>
        <taxon>Panicodae</taxon>
        <taxon>Paniceae</taxon>
        <taxon>Panicinae</taxon>
        <taxon>Panicum</taxon>
        <taxon>Panicum sect. Panicum</taxon>
    </lineage>
</organism>
<evidence type="ECO:0000313" key="1">
    <source>
        <dbReference type="EMBL" id="PVH66605.1"/>
    </source>
</evidence>
<dbReference type="Gramene" id="PVH66605">
    <property type="protein sequence ID" value="PVH66605"/>
    <property type="gene ID" value="PAHAL_1G296500"/>
</dbReference>
<dbReference type="EMBL" id="CM008046">
    <property type="protein sequence ID" value="PVH66605.1"/>
    <property type="molecule type" value="Genomic_DNA"/>
</dbReference>
<accession>A0A2T8KWR4</accession>
<reference evidence="1" key="1">
    <citation type="submission" date="2018-04" db="EMBL/GenBank/DDBJ databases">
        <title>WGS assembly of Panicum hallii.</title>
        <authorList>
            <person name="Lovell J."/>
            <person name="Jenkins J."/>
            <person name="Lowry D."/>
            <person name="Mamidi S."/>
            <person name="Sreedasyam A."/>
            <person name="Weng X."/>
            <person name="Barry K."/>
            <person name="Bonette J."/>
            <person name="Campitelli B."/>
            <person name="Daum C."/>
            <person name="Gordon S."/>
            <person name="Gould B."/>
            <person name="Lipzen A."/>
            <person name="Macqueen A."/>
            <person name="Palacio-Mejia J."/>
            <person name="Plott C."/>
            <person name="Shakirov E."/>
            <person name="Shu S."/>
            <person name="Yoshinaga Y."/>
            <person name="Zane M."/>
            <person name="Rokhsar D."/>
            <person name="Grimwood J."/>
            <person name="Schmutz J."/>
            <person name="Juenger T."/>
        </authorList>
    </citation>
    <scope>NUCLEOTIDE SEQUENCE [LARGE SCALE GENOMIC DNA]</scope>
    <source>
        <strain evidence="1">FIL2</strain>
    </source>
</reference>
<gene>
    <name evidence="1" type="ORF">PAHAL_1G296500</name>
</gene>
<protein>
    <submittedName>
        <fullName evidence="1">Uncharacterized protein</fullName>
    </submittedName>
</protein>
<name>A0A2T8KWR4_9POAL</name>
<dbReference type="Proteomes" id="UP000243499">
    <property type="component" value="Chromosome 1"/>
</dbReference>
<dbReference type="AlphaFoldDB" id="A0A2T8KWR4"/>
<sequence length="96" mass="10857">MSGHPTHIPIQFKTVQKSTQPTVAVSLAKNFITTHGSVNILFARQLLSQRKKKQNVAHFSMIQSFTICLARELRREQCDSVPAFQRGPIVLYHLAI</sequence>
<proteinExistence type="predicted"/>